<sequence length="501" mass="53697">MEEGQLLINGRWVQAADGGRTRIFNPSTGQPIGTIAMATPGDVDAAVQAARRAFDDGRWCDLTPGNRAKILWRLADLLDDTQESLAQLESLNQGKPIRLTRGGDLPTTVDNARFFASAARHLEGRATQEYDGTHTSMLRREPIGVVASITPWNYPLMMAVWEVLPALAAGNTVVLKPATATPFTSLALGRLALEAGVPDGVLNIVVGPGGSVGQQLASHPGVDMVSVTGGVHTGSAIMEEAAPTIKRLHFELGGKAPFIVFADANFEAAVQGAVVAAFINAGQDCTAATRIFVERSCYAQFVDAMTKATTSIQVGDALDPNTEMGPVISHGHRERIASFVDRAVRDGATVLAGGKSMTEGPLAHGYYYPPTLLVDVDDSFEVCRQEIFGPVVPIMPFADEEEVVMRSNAVPYGLSGSVWTTNGPRSLRMARKLKMGTVWINDHLPLVSEMPHGGYKQSGFGKGMSIYSVEDYTEIKHVMADLSNAVVKPWHEAVFLPKSES</sequence>
<evidence type="ECO:0000256" key="7">
    <source>
        <dbReference type="PROSITE-ProRule" id="PRU10007"/>
    </source>
</evidence>
<dbReference type="InterPro" id="IPR029510">
    <property type="entry name" value="Ald_DH_CS_GLU"/>
</dbReference>
<dbReference type="InterPro" id="IPR015590">
    <property type="entry name" value="Aldehyde_DH_dom"/>
</dbReference>
<dbReference type="PANTHER" id="PTHR11699">
    <property type="entry name" value="ALDEHYDE DEHYDROGENASE-RELATED"/>
    <property type="match status" value="1"/>
</dbReference>
<name>A0A2T2XDW6_9FIRM</name>
<dbReference type="FunFam" id="3.40.309.10:FF:000009">
    <property type="entry name" value="Aldehyde dehydrogenase A"/>
    <property type="match status" value="1"/>
</dbReference>
<comment type="similarity">
    <text evidence="1 8">Belongs to the aldehyde dehydrogenase family.</text>
</comment>
<evidence type="ECO:0000313" key="11">
    <source>
        <dbReference type="Proteomes" id="UP000242972"/>
    </source>
</evidence>
<evidence type="ECO:0000259" key="9">
    <source>
        <dbReference type="Pfam" id="PF00171"/>
    </source>
</evidence>
<proteinExistence type="inferred from homology"/>
<dbReference type="GO" id="GO:0016620">
    <property type="term" value="F:oxidoreductase activity, acting on the aldehyde or oxo group of donors, NAD or NADP as acceptor"/>
    <property type="evidence" value="ECO:0007669"/>
    <property type="project" value="InterPro"/>
</dbReference>
<dbReference type="Pfam" id="PF00171">
    <property type="entry name" value="Aldedh"/>
    <property type="match status" value="1"/>
</dbReference>
<reference evidence="10 11" key="1">
    <citation type="journal article" date="2014" name="BMC Genomics">
        <title>Comparison of environmental and isolate Sulfobacillus genomes reveals diverse carbon, sulfur, nitrogen, and hydrogen metabolisms.</title>
        <authorList>
            <person name="Justice N.B."/>
            <person name="Norman A."/>
            <person name="Brown C.T."/>
            <person name="Singh A."/>
            <person name="Thomas B.C."/>
            <person name="Banfield J.F."/>
        </authorList>
    </citation>
    <scope>NUCLEOTIDE SEQUENCE [LARGE SCALE GENOMIC DNA]</scope>
    <source>
        <strain evidence="10">AMDSBA4</strain>
    </source>
</reference>
<dbReference type="Gene3D" id="3.40.605.10">
    <property type="entry name" value="Aldehyde Dehydrogenase, Chain A, domain 1"/>
    <property type="match status" value="1"/>
</dbReference>
<dbReference type="Proteomes" id="UP000242972">
    <property type="component" value="Unassembled WGS sequence"/>
</dbReference>
<dbReference type="SUPFAM" id="SSF53720">
    <property type="entry name" value="ALDH-like"/>
    <property type="match status" value="1"/>
</dbReference>
<dbReference type="PROSITE" id="PS00687">
    <property type="entry name" value="ALDEHYDE_DEHYDR_GLU"/>
    <property type="match status" value="1"/>
</dbReference>
<evidence type="ECO:0000256" key="3">
    <source>
        <dbReference type="ARBA" id="ARBA00050326"/>
    </source>
</evidence>
<comment type="caution">
    <text evidence="10">The sequence shown here is derived from an EMBL/GenBank/DDBJ whole genome shotgun (WGS) entry which is preliminary data.</text>
</comment>
<dbReference type="PROSITE" id="PS00070">
    <property type="entry name" value="ALDEHYDE_DEHYDR_CYS"/>
    <property type="match status" value="1"/>
</dbReference>
<dbReference type="Gene3D" id="3.40.309.10">
    <property type="entry name" value="Aldehyde Dehydrogenase, Chain A, domain 2"/>
    <property type="match status" value="1"/>
</dbReference>
<organism evidence="10 11">
    <name type="scientific">Sulfobacillus benefaciens</name>
    <dbReference type="NCBI Taxonomy" id="453960"/>
    <lineage>
        <taxon>Bacteria</taxon>
        <taxon>Bacillati</taxon>
        <taxon>Bacillota</taxon>
        <taxon>Clostridia</taxon>
        <taxon>Eubacteriales</taxon>
        <taxon>Clostridiales Family XVII. Incertae Sedis</taxon>
        <taxon>Sulfobacillus</taxon>
    </lineage>
</organism>
<dbReference type="NCBIfam" id="NF010000">
    <property type="entry name" value="PRK13473.1"/>
    <property type="match status" value="1"/>
</dbReference>
<feature type="domain" description="Aldehyde dehydrogenase" evidence="9">
    <location>
        <begin position="12"/>
        <end position="478"/>
    </location>
</feature>
<evidence type="ECO:0000256" key="6">
    <source>
        <dbReference type="ARBA" id="ARBA00067277"/>
    </source>
</evidence>
<evidence type="ECO:0000256" key="5">
    <source>
        <dbReference type="ARBA" id="ARBA00066984"/>
    </source>
</evidence>
<dbReference type="FunFam" id="3.40.605.10:FF:000007">
    <property type="entry name" value="NAD/NADP-dependent betaine aldehyde dehydrogenase"/>
    <property type="match status" value="1"/>
</dbReference>
<dbReference type="InterPro" id="IPR016163">
    <property type="entry name" value="Ald_DH_C"/>
</dbReference>
<dbReference type="InterPro" id="IPR016162">
    <property type="entry name" value="Ald_DH_N"/>
</dbReference>
<accession>A0A2T2XDW6</accession>
<evidence type="ECO:0000313" key="10">
    <source>
        <dbReference type="EMBL" id="PSR32689.1"/>
    </source>
</evidence>
<keyword evidence="2 8" id="KW-0560">Oxidoreductase</keyword>
<dbReference type="AlphaFoldDB" id="A0A2T2XDW6"/>
<comment type="catalytic activity">
    <reaction evidence="3">
        <text>(2S)-3-sulfolactaldehyde + NAD(+) + H2O = (2S)-3-sulfolactate + NADH + 2 H(+)</text>
        <dbReference type="Rhea" id="RHEA:47932"/>
        <dbReference type="ChEBI" id="CHEBI:15377"/>
        <dbReference type="ChEBI" id="CHEBI:15378"/>
        <dbReference type="ChEBI" id="CHEBI:57540"/>
        <dbReference type="ChEBI" id="CHEBI:57945"/>
        <dbReference type="ChEBI" id="CHEBI:61289"/>
        <dbReference type="ChEBI" id="CHEBI:90109"/>
        <dbReference type="EC" id="1.2.1.97"/>
    </reaction>
    <physiologicalReaction direction="left-to-right" evidence="3">
        <dbReference type="Rhea" id="RHEA:47933"/>
    </physiologicalReaction>
</comment>
<dbReference type="InterPro" id="IPR016160">
    <property type="entry name" value="Ald_DH_CS_CYS"/>
</dbReference>
<protein>
    <recommendedName>
        <fullName evidence="6">3-sulfolactaldehyde dehydrogenase</fullName>
        <ecNumber evidence="5">1.2.1.97</ecNumber>
    </recommendedName>
</protein>
<dbReference type="EC" id="1.2.1.97" evidence="5"/>
<evidence type="ECO:0000256" key="8">
    <source>
        <dbReference type="RuleBase" id="RU003345"/>
    </source>
</evidence>
<comment type="function">
    <text evidence="4">Part of the sulfo-TAL (or sulfo-SFT) pathway, a D-sulfoquinovose degradation pathway that produces sulfolactate (SL). Catalyzes the oxidation of 3-sulfolactaldehyde (SLA) to sulfolactate (SL).</text>
</comment>
<dbReference type="EMBL" id="PXYW01000033">
    <property type="protein sequence ID" value="PSR32689.1"/>
    <property type="molecule type" value="Genomic_DNA"/>
</dbReference>
<evidence type="ECO:0000256" key="1">
    <source>
        <dbReference type="ARBA" id="ARBA00009986"/>
    </source>
</evidence>
<evidence type="ECO:0000256" key="4">
    <source>
        <dbReference type="ARBA" id="ARBA00054572"/>
    </source>
</evidence>
<dbReference type="InterPro" id="IPR016161">
    <property type="entry name" value="Ald_DH/histidinol_DH"/>
</dbReference>
<feature type="active site" evidence="7">
    <location>
        <position position="251"/>
    </location>
</feature>
<gene>
    <name evidence="10" type="ORF">C7B46_13085</name>
</gene>
<evidence type="ECO:0000256" key="2">
    <source>
        <dbReference type="ARBA" id="ARBA00023002"/>
    </source>
</evidence>